<evidence type="ECO:0000256" key="5">
    <source>
        <dbReference type="PROSITE-ProRule" id="PRU01023"/>
    </source>
</evidence>
<dbReference type="Proteomes" id="UP001595075">
    <property type="component" value="Unassembled WGS sequence"/>
</dbReference>
<dbReference type="Pfam" id="PF01189">
    <property type="entry name" value="Methyltr_RsmB-F"/>
    <property type="match status" value="1"/>
</dbReference>
<dbReference type="Gene3D" id="3.30.70.1170">
    <property type="entry name" value="Sun protein, domain 3"/>
    <property type="match status" value="1"/>
</dbReference>
<dbReference type="InterPro" id="IPR049560">
    <property type="entry name" value="MeTrfase_RsmB-F_NOP2_cat"/>
</dbReference>
<dbReference type="EMBL" id="JAZHXI010000002">
    <property type="protein sequence ID" value="KAL2074773.1"/>
    <property type="molecule type" value="Genomic_DNA"/>
</dbReference>
<evidence type="ECO:0000256" key="1">
    <source>
        <dbReference type="ARBA" id="ARBA00022603"/>
    </source>
</evidence>
<feature type="domain" description="SAM-dependent MTase RsmB/NOP-type" evidence="7">
    <location>
        <begin position="136"/>
        <end position="518"/>
    </location>
</feature>
<dbReference type="Gene3D" id="3.40.50.150">
    <property type="entry name" value="Vaccinia Virus protein VP39"/>
    <property type="match status" value="1"/>
</dbReference>
<dbReference type="InterPro" id="IPR023267">
    <property type="entry name" value="RCMT"/>
</dbReference>
<feature type="compositionally biased region" description="Low complexity" evidence="6">
    <location>
        <begin position="585"/>
        <end position="599"/>
    </location>
</feature>
<evidence type="ECO:0000313" key="8">
    <source>
        <dbReference type="EMBL" id="KAL2074773.1"/>
    </source>
</evidence>
<keyword evidence="1 5" id="KW-0489">Methyltransferase</keyword>
<feature type="compositionally biased region" description="Basic residues" evidence="6">
    <location>
        <begin position="624"/>
        <end position="649"/>
    </location>
</feature>
<dbReference type="Pfam" id="PF21153">
    <property type="entry name" value="NSUN5_N"/>
    <property type="match status" value="1"/>
</dbReference>
<feature type="compositionally biased region" description="Acidic residues" evidence="6">
    <location>
        <begin position="558"/>
        <end position="581"/>
    </location>
</feature>
<evidence type="ECO:0000313" key="9">
    <source>
        <dbReference type="Proteomes" id="UP001595075"/>
    </source>
</evidence>
<feature type="region of interest" description="Disordered" evidence="6">
    <location>
        <begin position="558"/>
        <end position="649"/>
    </location>
</feature>
<comment type="caution">
    <text evidence="8">The sequence shown here is derived from an EMBL/GenBank/DDBJ whole genome shotgun (WGS) entry which is preliminary data.</text>
</comment>
<evidence type="ECO:0000256" key="2">
    <source>
        <dbReference type="ARBA" id="ARBA00022679"/>
    </source>
</evidence>
<dbReference type="SUPFAM" id="SSF53335">
    <property type="entry name" value="S-adenosyl-L-methionine-dependent methyltransferases"/>
    <property type="match status" value="1"/>
</dbReference>
<evidence type="ECO:0000256" key="3">
    <source>
        <dbReference type="ARBA" id="ARBA00022691"/>
    </source>
</evidence>
<feature type="active site" description="Nucleophile" evidence="5">
    <location>
        <position position="437"/>
    </location>
</feature>
<dbReference type="Pfam" id="PF21148">
    <property type="entry name" value="NSUN5_fdxn-like"/>
    <property type="match status" value="1"/>
</dbReference>
<dbReference type="InterPro" id="IPR048889">
    <property type="entry name" value="NSUN5_RCM1_N"/>
</dbReference>
<dbReference type="InterPro" id="IPR001678">
    <property type="entry name" value="MeTrfase_RsmB-F_NOP2_dom"/>
</dbReference>
<feature type="compositionally biased region" description="Basic residues" evidence="6">
    <location>
        <begin position="351"/>
        <end position="360"/>
    </location>
</feature>
<dbReference type="PANTHER" id="PTHR22807:SF4">
    <property type="entry name" value="28S RRNA (CYTOSINE-C(5))-METHYLTRANSFERASE"/>
    <property type="match status" value="1"/>
</dbReference>
<sequence length="649" mass="71277">MSLYYEAAEILAAPNNAGGSLKSRIFSKKDLKSQPAQIYALAIETCKWSSVLKEVVENAEILRLEHKLTPILSILLVHDLLLAKRGVALPATHGLRTSVERHKGRLQAEFVKTRVRRKVSSVEAFKAFIEEGLENGSDTSDAPYPRWVRINTLKTSLEDQLETTFAGLERATSIGAVRKRGSKKLFIDGNIPNLVAISPNVDLTKSDAYKAGEIIFQDKASCFPAYMLDPLPQDGNIIDTCSAPGNKTTHLASILTEHSSEPDESSQIIHAFEKNKGRAETLEKMVNLAGSNTFTKLHPGHDFLKSDPKSTAFKKVGALLLDPSCSGSGIIGRDDMPELLLPVLKSAAPKHGARPPKKSAKSTAAKAVEPVPETRKRKREDHDASMDVMVDDDGEVTAISSEDELKNRLEALSKFQLELLLHAFKFPAARKITYSTCSVHAEENENVVQKALEHSIAKGAGWRILKREEQVRGLKEWPVRGSQEACGGDDELAESCIRANKDDEHGTMGFFLAGFVRDLNPSTDMDTKFLRDERGHLVRDIMGMPVAADLEGTEIEVEEEEQQVEEPEEDLEWGGFEEEVVETLPTTKASKGSKGSKGPKPSPAAPSAPDPPTEMASKPAKVAVNKHAHSALKKRTQLIKPDKKRKKTK</sequence>
<keyword evidence="9" id="KW-1185">Reference proteome</keyword>
<accession>A0ABR4CY55</accession>
<comment type="similarity">
    <text evidence="5">Belongs to the class I-like SAM-binding methyltransferase superfamily. RsmB/NOP family.</text>
</comment>
<evidence type="ECO:0000256" key="4">
    <source>
        <dbReference type="ARBA" id="ARBA00022884"/>
    </source>
</evidence>
<evidence type="ECO:0000259" key="7">
    <source>
        <dbReference type="PROSITE" id="PS51686"/>
    </source>
</evidence>
<feature type="region of interest" description="Disordered" evidence="6">
    <location>
        <begin position="348"/>
        <end position="383"/>
    </location>
</feature>
<dbReference type="PANTHER" id="PTHR22807">
    <property type="entry name" value="NOP2 YEAST -RELATED NOL1/NOP2/FMU SUN DOMAIN-CONTAINING"/>
    <property type="match status" value="1"/>
</dbReference>
<feature type="compositionally biased region" description="Pro residues" evidence="6">
    <location>
        <begin position="600"/>
        <end position="612"/>
    </location>
</feature>
<dbReference type="PROSITE" id="PS51686">
    <property type="entry name" value="SAM_MT_RSMB_NOP"/>
    <property type="match status" value="1"/>
</dbReference>
<dbReference type="InterPro" id="IPR029063">
    <property type="entry name" value="SAM-dependent_MTases_sf"/>
</dbReference>
<keyword evidence="2 5" id="KW-0808">Transferase</keyword>
<protein>
    <recommendedName>
        <fullName evidence="7">SAM-dependent MTase RsmB/NOP-type domain-containing protein</fullName>
    </recommendedName>
</protein>
<feature type="binding site" evidence="5">
    <location>
        <position position="302"/>
    </location>
    <ligand>
        <name>S-adenosyl-L-methionine</name>
        <dbReference type="ChEBI" id="CHEBI:59789"/>
    </ligand>
</feature>
<keyword evidence="3 5" id="KW-0949">S-adenosyl-L-methionine</keyword>
<feature type="binding site" evidence="5">
    <location>
        <position position="273"/>
    </location>
    <ligand>
        <name>S-adenosyl-L-methionine</name>
        <dbReference type="ChEBI" id="CHEBI:59789"/>
    </ligand>
</feature>
<evidence type="ECO:0000256" key="6">
    <source>
        <dbReference type="SAM" id="MobiDB-lite"/>
    </source>
</evidence>
<feature type="binding site" evidence="5">
    <location>
        <position position="322"/>
    </location>
    <ligand>
        <name>S-adenosyl-L-methionine</name>
        <dbReference type="ChEBI" id="CHEBI:59789"/>
    </ligand>
</feature>
<name>A0ABR4CY55_9HELO</name>
<organism evidence="8 9">
    <name type="scientific">Oculimacula yallundae</name>
    <dbReference type="NCBI Taxonomy" id="86028"/>
    <lineage>
        <taxon>Eukaryota</taxon>
        <taxon>Fungi</taxon>
        <taxon>Dikarya</taxon>
        <taxon>Ascomycota</taxon>
        <taxon>Pezizomycotina</taxon>
        <taxon>Leotiomycetes</taxon>
        <taxon>Helotiales</taxon>
        <taxon>Ploettnerulaceae</taxon>
        <taxon>Oculimacula</taxon>
    </lineage>
</organism>
<gene>
    <name evidence="8" type="ORF">VTL71DRAFT_8552</name>
</gene>
<reference evidence="8 9" key="1">
    <citation type="journal article" date="2024" name="Commun. Biol.">
        <title>Comparative genomic analysis of thermophilic fungi reveals convergent evolutionary adaptations and gene losses.</title>
        <authorList>
            <person name="Steindorff A.S."/>
            <person name="Aguilar-Pontes M.V."/>
            <person name="Robinson A.J."/>
            <person name="Andreopoulos B."/>
            <person name="LaButti K."/>
            <person name="Kuo A."/>
            <person name="Mondo S."/>
            <person name="Riley R."/>
            <person name="Otillar R."/>
            <person name="Haridas S."/>
            <person name="Lipzen A."/>
            <person name="Grimwood J."/>
            <person name="Schmutz J."/>
            <person name="Clum A."/>
            <person name="Reid I.D."/>
            <person name="Moisan M.C."/>
            <person name="Butler G."/>
            <person name="Nguyen T.T.M."/>
            <person name="Dewar K."/>
            <person name="Conant G."/>
            <person name="Drula E."/>
            <person name="Henrissat B."/>
            <person name="Hansel C."/>
            <person name="Singer S."/>
            <person name="Hutchinson M.I."/>
            <person name="de Vries R.P."/>
            <person name="Natvig D.O."/>
            <person name="Powell A.J."/>
            <person name="Tsang A."/>
            <person name="Grigoriev I.V."/>
        </authorList>
    </citation>
    <scope>NUCLEOTIDE SEQUENCE [LARGE SCALE GENOMIC DNA]</scope>
    <source>
        <strain evidence="8 9">CBS 494.80</strain>
    </source>
</reference>
<proteinExistence type="inferred from homology"/>
<feature type="binding site" evidence="5">
    <location>
        <begin position="241"/>
        <end position="247"/>
    </location>
    <ligand>
        <name>S-adenosyl-L-methionine</name>
        <dbReference type="ChEBI" id="CHEBI:59789"/>
    </ligand>
</feature>
<dbReference type="InterPro" id="IPR049561">
    <property type="entry name" value="NSUN5_7_fdxn-like"/>
</dbReference>
<dbReference type="PRINTS" id="PR02008">
    <property type="entry name" value="RCMTFAMILY"/>
</dbReference>
<keyword evidence="4 5" id="KW-0694">RNA-binding</keyword>